<name>A0A4Y2FRR8_ARAVE</name>
<organism evidence="1 2">
    <name type="scientific">Araneus ventricosus</name>
    <name type="common">Orbweaver spider</name>
    <name type="synonym">Epeira ventricosa</name>
    <dbReference type="NCBI Taxonomy" id="182803"/>
    <lineage>
        <taxon>Eukaryota</taxon>
        <taxon>Metazoa</taxon>
        <taxon>Ecdysozoa</taxon>
        <taxon>Arthropoda</taxon>
        <taxon>Chelicerata</taxon>
        <taxon>Arachnida</taxon>
        <taxon>Araneae</taxon>
        <taxon>Araneomorphae</taxon>
        <taxon>Entelegynae</taxon>
        <taxon>Araneoidea</taxon>
        <taxon>Araneidae</taxon>
        <taxon>Araneus</taxon>
    </lineage>
</organism>
<evidence type="ECO:0000313" key="2">
    <source>
        <dbReference type="Proteomes" id="UP000499080"/>
    </source>
</evidence>
<proteinExistence type="predicted"/>
<keyword evidence="2" id="KW-1185">Reference proteome</keyword>
<dbReference type="EMBL" id="BGPR01096770">
    <property type="protein sequence ID" value="GBM43188.1"/>
    <property type="molecule type" value="Genomic_DNA"/>
</dbReference>
<reference evidence="1 2" key="1">
    <citation type="journal article" date="2019" name="Sci. Rep.">
        <title>Orb-weaving spider Araneus ventricosus genome elucidates the spidroin gene catalogue.</title>
        <authorList>
            <person name="Kono N."/>
            <person name="Nakamura H."/>
            <person name="Ohtoshi R."/>
            <person name="Moran D.A.P."/>
            <person name="Shinohara A."/>
            <person name="Yoshida Y."/>
            <person name="Fujiwara M."/>
            <person name="Mori M."/>
            <person name="Tomita M."/>
            <person name="Arakawa K."/>
        </authorList>
    </citation>
    <scope>NUCLEOTIDE SEQUENCE [LARGE SCALE GENOMIC DNA]</scope>
</reference>
<comment type="caution">
    <text evidence="1">The sequence shown here is derived from an EMBL/GenBank/DDBJ whole genome shotgun (WGS) entry which is preliminary data.</text>
</comment>
<evidence type="ECO:0000313" key="1">
    <source>
        <dbReference type="EMBL" id="GBM43188.1"/>
    </source>
</evidence>
<dbReference type="AlphaFoldDB" id="A0A4Y2FRR8"/>
<protein>
    <submittedName>
        <fullName evidence="1">Uncharacterized protein</fullName>
    </submittedName>
</protein>
<gene>
    <name evidence="1" type="ORF">AVEN_119166_1</name>
</gene>
<accession>A0A4Y2FRR8</accession>
<dbReference type="Proteomes" id="UP000499080">
    <property type="component" value="Unassembled WGS sequence"/>
</dbReference>
<sequence length="143" mass="16638">ENTPDGPEGVPLQVTVNATFFSSKSFLAYKNESVERLMSPCKMVHHFTFPDLYSELSHIGYCNTKCCASCLQYCMVWVYCLFQSWSLFFRRKIFMAFKVVPLQVPVNVTFISSKSFLAYKNKNVERLLSPCKMVHHFTFPDQY</sequence>
<feature type="non-terminal residue" evidence="1">
    <location>
        <position position="1"/>
    </location>
</feature>